<protein>
    <submittedName>
        <fullName evidence="2">Polysaccharide deacetylase family protein</fullName>
    </submittedName>
</protein>
<keyword evidence="3" id="KW-1185">Reference proteome</keyword>
<dbReference type="SUPFAM" id="SSF88713">
    <property type="entry name" value="Glycoside hydrolase/deacetylase"/>
    <property type="match status" value="1"/>
</dbReference>
<accession>A0ABT3UZ55</accession>
<evidence type="ECO:0000259" key="1">
    <source>
        <dbReference type="Pfam" id="PF01522"/>
    </source>
</evidence>
<dbReference type="Pfam" id="PF01522">
    <property type="entry name" value="Polysacc_deac_1"/>
    <property type="match status" value="1"/>
</dbReference>
<evidence type="ECO:0000313" key="3">
    <source>
        <dbReference type="Proteomes" id="UP001165590"/>
    </source>
</evidence>
<dbReference type="EMBL" id="JAIFZO010000002">
    <property type="protein sequence ID" value="MCX4232812.1"/>
    <property type="molecule type" value="Genomic_DNA"/>
</dbReference>
<proteinExistence type="predicted"/>
<sequence>MAAVGYTSGDPRKVNDTGDTLTGGLVLSGGGSNLTVGGSGAVTGDLSVAGRLSAAGVALPTTFPGRRAPFRDPTRIVTHFQTGHGWATSGGVDAPTTNLNDTTDFAKGTQAAKVVFTGNGNLDISGLSSIDLTGKAIRFQVKVDDASKLSQLNIRVGTSTTNNFQWQTLASTATSKLYRSGEWTTVTVGWADVHGGAGTFSLDANRVPSATTGFTFIRFQVVATGGNCTVHFQSVEVIDNVSATFPNGVVSLVFDDSWDSQYALARPKMDQYSYRGTNYQIVERVGQAGRLTLPQLRTLQDQSGWEIAGHAYTTAIHDSRLTAFTARQVDDELRNLRAWLVANGFHGDSYAYPGGQFESTTDGASIEQIVSRYFSSGRTVLSGYGASTNVLSEQYPPPRPYRILALSGISDASGGQGLVSSLVAAGGELDTCKRLGSWLILTFHVLTTGSTGGDDGVITQANFNTLIDAINSYGIPVKTVADVMRYYT</sequence>
<comment type="caution">
    <text evidence="2">The sequence shown here is derived from an EMBL/GenBank/DDBJ whole genome shotgun (WGS) entry which is preliminary data.</text>
</comment>
<dbReference type="InterPro" id="IPR011330">
    <property type="entry name" value="Glyco_hydro/deAcase_b/a-brl"/>
</dbReference>
<dbReference type="CDD" id="cd10970">
    <property type="entry name" value="CE4_DAC_u1_6s"/>
    <property type="match status" value="1"/>
</dbReference>
<feature type="domain" description="NodB homology" evidence="1">
    <location>
        <begin position="245"/>
        <end position="361"/>
    </location>
</feature>
<organism evidence="2 3">
    <name type="scientific">Streptomyces ortus</name>
    <dbReference type="NCBI Taxonomy" id="2867268"/>
    <lineage>
        <taxon>Bacteria</taxon>
        <taxon>Bacillati</taxon>
        <taxon>Actinomycetota</taxon>
        <taxon>Actinomycetes</taxon>
        <taxon>Kitasatosporales</taxon>
        <taxon>Streptomycetaceae</taxon>
        <taxon>Streptomyces</taxon>
    </lineage>
</organism>
<evidence type="ECO:0000313" key="2">
    <source>
        <dbReference type="EMBL" id="MCX4232812.1"/>
    </source>
</evidence>
<dbReference type="InterPro" id="IPR002509">
    <property type="entry name" value="NODB_dom"/>
</dbReference>
<dbReference type="Proteomes" id="UP001165590">
    <property type="component" value="Unassembled WGS sequence"/>
</dbReference>
<dbReference type="RefSeq" id="WP_267025819.1">
    <property type="nucleotide sequence ID" value="NZ_JAIFZO010000002.1"/>
</dbReference>
<name>A0ABT3UZ55_9ACTN</name>
<reference evidence="2" key="1">
    <citation type="journal article" date="2022" name="bioRxiv">
        <title>Discovery and biosynthetic assessment of Streptomyces ortus sp nov. isolated from a deep-sea sponge.</title>
        <authorList>
            <person name="Williams S.E."/>
        </authorList>
    </citation>
    <scope>NUCLEOTIDE SEQUENCE</scope>
    <source>
        <strain evidence="2">A15ISP2-DRY2</strain>
    </source>
</reference>
<dbReference type="Gene3D" id="3.20.20.370">
    <property type="entry name" value="Glycoside hydrolase/deacetylase"/>
    <property type="match status" value="1"/>
</dbReference>
<dbReference type="Gene3D" id="2.60.120.260">
    <property type="entry name" value="Galactose-binding domain-like"/>
    <property type="match status" value="1"/>
</dbReference>
<gene>
    <name evidence="2" type="ORF">K3769_08490</name>
</gene>